<dbReference type="Proteomes" id="UP001549920">
    <property type="component" value="Unassembled WGS sequence"/>
</dbReference>
<accession>A0ABD0TIB3</accession>
<dbReference type="InterPro" id="IPR057251">
    <property type="entry name" value="FP_C"/>
</dbReference>
<evidence type="ECO:0000256" key="2">
    <source>
        <dbReference type="SAM" id="MobiDB-lite"/>
    </source>
</evidence>
<dbReference type="Pfam" id="PF25298">
    <property type="entry name" value="Baculo_FP_2nd"/>
    <property type="match status" value="1"/>
</dbReference>
<reference evidence="7 8" key="1">
    <citation type="submission" date="2024-06" db="EMBL/GenBank/DDBJ databases">
        <title>A chromosome-level genome assembly of beet webworm, Loxostege sticticalis.</title>
        <authorList>
            <person name="Zhang Y."/>
        </authorList>
    </citation>
    <scope>NUCLEOTIDE SEQUENCE [LARGE SCALE GENOMIC DNA]</scope>
    <source>
        <strain evidence="6">AQ026</strain>
        <strain evidence="5">AQ028</strain>
        <tissue evidence="5">Male pupae</tissue>
        <tissue evidence="6">Whole body</tissue>
    </source>
</reference>
<organism evidence="5 8">
    <name type="scientific">Loxostege sticticalis</name>
    <name type="common">Beet webworm moth</name>
    <dbReference type="NCBI Taxonomy" id="481309"/>
    <lineage>
        <taxon>Eukaryota</taxon>
        <taxon>Metazoa</taxon>
        <taxon>Ecdysozoa</taxon>
        <taxon>Arthropoda</taxon>
        <taxon>Hexapoda</taxon>
        <taxon>Insecta</taxon>
        <taxon>Pterygota</taxon>
        <taxon>Neoptera</taxon>
        <taxon>Endopterygota</taxon>
        <taxon>Lepidoptera</taxon>
        <taxon>Glossata</taxon>
        <taxon>Ditrysia</taxon>
        <taxon>Pyraloidea</taxon>
        <taxon>Crambidae</taxon>
        <taxon>Pyraustinae</taxon>
        <taxon>Loxostege</taxon>
    </lineage>
</organism>
<dbReference type="AlphaFoldDB" id="A0ABD0TIB3"/>
<evidence type="ECO:0000313" key="4">
    <source>
        <dbReference type="EMBL" id="KAL0820146.1"/>
    </source>
</evidence>
<dbReference type="EMBL" id="JBEDNZ010000004">
    <property type="protein sequence ID" value="KAL0849056.1"/>
    <property type="molecule type" value="Genomic_DNA"/>
</dbReference>
<dbReference type="Gene3D" id="1.20.5.340">
    <property type="match status" value="1"/>
</dbReference>
<evidence type="ECO:0000259" key="3">
    <source>
        <dbReference type="Pfam" id="PF25298"/>
    </source>
</evidence>
<evidence type="ECO:0000256" key="1">
    <source>
        <dbReference type="SAM" id="Coils"/>
    </source>
</evidence>
<sequence length="370" mass="41246">MASENKKNNCSGCLKGLVDNMFLKCSFCSDCYDLECAGISEQCFVGEAWDAWKCVACKSKQPKTGNQDTPARAGAGGVTVRRGASRMSPSGLDALTPEPLTLEAIFFEVLRSREETREQHRDVCAQIAGLREMMRELSGRVERCEGRVTALDKRISSLESRTDSIVKDSAGRLGAFEQRLEAVETRRAGPETDGGSVAELERTVSVLRRELNDRDQEALLADLEIGQLPEAKGESVLHSVCVLASRLGVPLEERDVVFAERVGAPPAEAGGRARRVVVRLARRHLRDELLRAARVRRGVAEGGGRVFVNERLTRSNRQLYHQVREECRKLQWRYSWTRRGRVFVRRSDGAQVFQISSPDDFLRVFGPPAI</sequence>
<feature type="region of interest" description="Disordered" evidence="2">
    <location>
        <begin position="60"/>
        <end position="93"/>
    </location>
</feature>
<evidence type="ECO:0000313" key="6">
    <source>
        <dbReference type="EMBL" id="KAL0879954.1"/>
    </source>
</evidence>
<keyword evidence="7" id="KW-1185">Reference proteome</keyword>
<name>A0ABD0TIB3_LOXSC</name>
<gene>
    <name evidence="6" type="ORF">ABMA27_002468</name>
    <name evidence="4" type="ORF">ABMA28_006080</name>
    <name evidence="5" type="ORF">ABMA28_013419</name>
</gene>
<proteinExistence type="predicted"/>
<protein>
    <recommendedName>
        <fullName evidence="3">FP protein C-terminal domain-containing protein</fullName>
    </recommendedName>
</protein>
<dbReference type="EMBL" id="JBEDNZ010000019">
    <property type="protein sequence ID" value="KAL0820146.1"/>
    <property type="molecule type" value="Genomic_DNA"/>
</dbReference>
<comment type="caution">
    <text evidence="5">The sequence shown here is derived from an EMBL/GenBank/DDBJ whole genome shotgun (WGS) entry which is preliminary data.</text>
</comment>
<evidence type="ECO:0000313" key="7">
    <source>
        <dbReference type="Proteomes" id="UP001549920"/>
    </source>
</evidence>
<feature type="domain" description="FP protein C-terminal" evidence="3">
    <location>
        <begin position="313"/>
        <end position="361"/>
    </location>
</feature>
<evidence type="ECO:0000313" key="8">
    <source>
        <dbReference type="Proteomes" id="UP001549921"/>
    </source>
</evidence>
<dbReference type="EMBL" id="JBEUOH010000013">
    <property type="protein sequence ID" value="KAL0879954.1"/>
    <property type="molecule type" value="Genomic_DNA"/>
</dbReference>
<keyword evidence="1" id="KW-0175">Coiled coil</keyword>
<dbReference type="Proteomes" id="UP001549921">
    <property type="component" value="Unassembled WGS sequence"/>
</dbReference>
<feature type="coiled-coil region" evidence="1">
    <location>
        <begin position="127"/>
        <end position="161"/>
    </location>
</feature>
<evidence type="ECO:0000313" key="5">
    <source>
        <dbReference type="EMBL" id="KAL0849056.1"/>
    </source>
</evidence>